<dbReference type="Gramene" id="Pp3c10_17859V3.1">
    <property type="protein sequence ID" value="PAC:32901608.CDS.1"/>
    <property type="gene ID" value="Pp3c10_17859"/>
</dbReference>
<protein>
    <submittedName>
        <fullName evidence="1 2">Uncharacterized protein</fullName>
    </submittedName>
</protein>
<evidence type="ECO:0000313" key="3">
    <source>
        <dbReference type="Proteomes" id="UP000006727"/>
    </source>
</evidence>
<proteinExistence type="predicted"/>
<dbReference type="HOGENOM" id="CLU_2889993_0_0_1"/>
<dbReference type="EMBL" id="ABEU02000010">
    <property type="protein sequence ID" value="PNR46922.1"/>
    <property type="molecule type" value="Genomic_DNA"/>
</dbReference>
<evidence type="ECO:0000313" key="1">
    <source>
        <dbReference type="EMBL" id="PNR46922.1"/>
    </source>
</evidence>
<reference evidence="1 3" key="2">
    <citation type="journal article" date="2018" name="Plant J.">
        <title>The Physcomitrella patens chromosome-scale assembly reveals moss genome structure and evolution.</title>
        <authorList>
            <person name="Lang D."/>
            <person name="Ullrich K.K."/>
            <person name="Murat F."/>
            <person name="Fuchs J."/>
            <person name="Jenkins J."/>
            <person name="Haas F.B."/>
            <person name="Piednoel M."/>
            <person name="Gundlach H."/>
            <person name="Van Bel M."/>
            <person name="Meyberg R."/>
            <person name="Vives C."/>
            <person name="Morata J."/>
            <person name="Symeonidi A."/>
            <person name="Hiss M."/>
            <person name="Muchero W."/>
            <person name="Kamisugi Y."/>
            <person name="Saleh O."/>
            <person name="Blanc G."/>
            <person name="Decker E.L."/>
            <person name="van Gessel N."/>
            <person name="Grimwood J."/>
            <person name="Hayes R.D."/>
            <person name="Graham S.W."/>
            <person name="Gunter L.E."/>
            <person name="McDaniel S.F."/>
            <person name="Hoernstein S.N.W."/>
            <person name="Larsson A."/>
            <person name="Li F.W."/>
            <person name="Perroud P.F."/>
            <person name="Phillips J."/>
            <person name="Ranjan P."/>
            <person name="Rokshar D.S."/>
            <person name="Rothfels C.J."/>
            <person name="Schneider L."/>
            <person name="Shu S."/>
            <person name="Stevenson D.W."/>
            <person name="Thummler F."/>
            <person name="Tillich M."/>
            <person name="Villarreal Aguilar J.C."/>
            <person name="Widiez T."/>
            <person name="Wong G.K."/>
            <person name="Wymore A."/>
            <person name="Zhang Y."/>
            <person name="Zimmer A.D."/>
            <person name="Quatrano R.S."/>
            <person name="Mayer K.F.X."/>
            <person name="Goodstein D."/>
            <person name="Casacuberta J.M."/>
            <person name="Vandepoele K."/>
            <person name="Reski R."/>
            <person name="Cuming A.C."/>
            <person name="Tuskan G.A."/>
            <person name="Maumus F."/>
            <person name="Salse J."/>
            <person name="Schmutz J."/>
            <person name="Rensing S.A."/>
        </authorList>
    </citation>
    <scope>NUCLEOTIDE SEQUENCE [LARGE SCALE GENOMIC DNA]</scope>
    <source>
        <strain evidence="2 3">cv. Gransden 2004</strain>
    </source>
</reference>
<gene>
    <name evidence="1" type="ORF">PHYPA_014042</name>
</gene>
<evidence type="ECO:0000313" key="2">
    <source>
        <dbReference type="EnsemblPlants" id="PAC:32901608.CDS.1"/>
    </source>
</evidence>
<dbReference type="PaxDb" id="3218-PP1S181_68V6.1"/>
<name>A9T821_PHYPA</name>
<keyword evidence="3" id="KW-1185">Reference proteome</keyword>
<reference evidence="2" key="3">
    <citation type="submission" date="2020-12" db="UniProtKB">
        <authorList>
            <consortium name="EnsemblPlants"/>
        </authorList>
    </citation>
    <scope>IDENTIFICATION</scope>
</reference>
<dbReference type="Proteomes" id="UP000006727">
    <property type="component" value="Chromosome 10"/>
</dbReference>
<organism evidence="1">
    <name type="scientific">Physcomitrium patens</name>
    <name type="common">Spreading-leaved earth moss</name>
    <name type="synonym">Physcomitrella patens</name>
    <dbReference type="NCBI Taxonomy" id="3218"/>
    <lineage>
        <taxon>Eukaryota</taxon>
        <taxon>Viridiplantae</taxon>
        <taxon>Streptophyta</taxon>
        <taxon>Embryophyta</taxon>
        <taxon>Bryophyta</taxon>
        <taxon>Bryophytina</taxon>
        <taxon>Bryopsida</taxon>
        <taxon>Funariidae</taxon>
        <taxon>Funariales</taxon>
        <taxon>Funariaceae</taxon>
        <taxon>Physcomitrium</taxon>
    </lineage>
</organism>
<dbReference type="EnsemblPlants" id="Pp3c10_17859V3.1">
    <property type="protein sequence ID" value="PAC:32901608.CDS.1"/>
    <property type="gene ID" value="Pp3c10_17859"/>
</dbReference>
<sequence length="183" mass="21245">MALHADVERLWTLKLLSLVLWALVKLSCRVVANWFEPLEEVLSRILFVLESIDALVPGLLDYLVRKLIWRKISCLDDLYLLLRPRRVSMRWYEEISSTLDWCAVDFARLDAAGSACYVRKMGYDKVLVHVRYEENVAAFKELLQEDLGPFVKNFGDDKNLDSNANEMMLDDLKQESCSEKDLP</sequence>
<dbReference type="InParanoid" id="A9T821"/>
<accession>A9T821</accession>
<dbReference type="AlphaFoldDB" id="A9T821"/>
<reference evidence="1 3" key="1">
    <citation type="journal article" date="2008" name="Science">
        <title>The Physcomitrella genome reveals evolutionary insights into the conquest of land by plants.</title>
        <authorList>
            <person name="Rensing S."/>
            <person name="Lang D."/>
            <person name="Zimmer A."/>
            <person name="Terry A."/>
            <person name="Salamov A."/>
            <person name="Shapiro H."/>
            <person name="Nishiyama T."/>
            <person name="Perroud P.-F."/>
            <person name="Lindquist E."/>
            <person name="Kamisugi Y."/>
            <person name="Tanahashi T."/>
            <person name="Sakakibara K."/>
            <person name="Fujita T."/>
            <person name="Oishi K."/>
            <person name="Shin-I T."/>
            <person name="Kuroki Y."/>
            <person name="Toyoda A."/>
            <person name="Suzuki Y."/>
            <person name="Hashimoto A."/>
            <person name="Yamaguchi K."/>
            <person name="Sugano A."/>
            <person name="Kohara Y."/>
            <person name="Fujiyama A."/>
            <person name="Anterola A."/>
            <person name="Aoki S."/>
            <person name="Ashton N."/>
            <person name="Barbazuk W.B."/>
            <person name="Barker E."/>
            <person name="Bennetzen J."/>
            <person name="Bezanilla M."/>
            <person name="Blankenship R."/>
            <person name="Cho S.H."/>
            <person name="Dutcher S."/>
            <person name="Estelle M."/>
            <person name="Fawcett J.A."/>
            <person name="Gundlach H."/>
            <person name="Hanada K."/>
            <person name="Heyl A."/>
            <person name="Hicks K.A."/>
            <person name="Hugh J."/>
            <person name="Lohr M."/>
            <person name="Mayer K."/>
            <person name="Melkozernov A."/>
            <person name="Murata T."/>
            <person name="Nelson D."/>
            <person name="Pils B."/>
            <person name="Prigge M."/>
            <person name="Reiss B."/>
            <person name="Renner T."/>
            <person name="Rombauts S."/>
            <person name="Rushton P."/>
            <person name="Sanderfoot A."/>
            <person name="Schween G."/>
            <person name="Shiu S.-H."/>
            <person name="Stueber K."/>
            <person name="Theodoulou F.L."/>
            <person name="Tu H."/>
            <person name="Van de Peer Y."/>
            <person name="Verrier P.J."/>
            <person name="Waters E."/>
            <person name="Wood A."/>
            <person name="Yang L."/>
            <person name="Cove D."/>
            <person name="Cuming A."/>
            <person name="Hasebe M."/>
            <person name="Lucas S."/>
            <person name="Mishler D.B."/>
            <person name="Reski R."/>
            <person name="Grigoriev I."/>
            <person name="Quatrano R.S."/>
            <person name="Boore J.L."/>
        </authorList>
    </citation>
    <scope>NUCLEOTIDE SEQUENCE [LARGE SCALE GENOMIC DNA]</scope>
    <source>
        <strain evidence="2 3">cv. Gransden 2004</strain>
    </source>
</reference>